<keyword evidence="3" id="KW-1185">Reference proteome</keyword>
<dbReference type="Proteomes" id="UP000295070">
    <property type="component" value="Chromosome 6"/>
</dbReference>
<feature type="chain" id="PRO_5019818575" evidence="1">
    <location>
        <begin position="23"/>
        <end position="112"/>
    </location>
</feature>
<feature type="signal peptide" evidence="1">
    <location>
        <begin position="1"/>
        <end position="22"/>
    </location>
</feature>
<sequence length="112" mass="12637">MGSKTFLLWVFVLLIFTDHSQGVPKTKGKSLIVSTHTSAVGEPLTTANPINIPKQHNRPCTCKGKRREMVNSHCRCQQSGRRNGKRQKWEKLCQGKGNKKRCVFKFAPSVPM</sequence>
<dbReference type="AlphaFoldDB" id="A0A484D7Z0"/>
<comment type="caution">
    <text evidence="2">The sequence shown here is derived from an EMBL/GenBank/DDBJ whole genome shotgun (WGS) entry which is preliminary data.</text>
</comment>
<reference evidence="2 3" key="1">
    <citation type="submission" date="2019-01" db="EMBL/GenBank/DDBJ databases">
        <title>A chromosome-scale genome assembly of the yellow perch, Perca flavescens.</title>
        <authorList>
            <person name="Feron R."/>
            <person name="Morvezen R."/>
            <person name="Bestin A."/>
            <person name="Haffray P."/>
            <person name="Klopp C."/>
            <person name="Zahm M."/>
            <person name="Cabau C."/>
            <person name="Roques C."/>
            <person name="Donnadieu C."/>
            <person name="Bouchez O."/>
            <person name="Christie M."/>
            <person name="Larson W."/>
            <person name="Guiguen Y."/>
        </authorList>
    </citation>
    <scope>NUCLEOTIDE SEQUENCE [LARGE SCALE GENOMIC DNA]</scope>
    <source>
        <strain evidence="2">YP-PL-M2</strain>
        <tissue evidence="2">Blood</tissue>
    </source>
</reference>
<evidence type="ECO:0000256" key="1">
    <source>
        <dbReference type="SAM" id="SignalP"/>
    </source>
</evidence>
<keyword evidence="1" id="KW-0732">Signal</keyword>
<name>A0A484D7Z0_PERFV</name>
<dbReference type="EMBL" id="SCKG01000006">
    <property type="protein sequence ID" value="TDH11578.1"/>
    <property type="molecule type" value="Genomic_DNA"/>
</dbReference>
<organism evidence="2 3">
    <name type="scientific">Perca flavescens</name>
    <name type="common">American yellow perch</name>
    <name type="synonym">Morone flavescens</name>
    <dbReference type="NCBI Taxonomy" id="8167"/>
    <lineage>
        <taxon>Eukaryota</taxon>
        <taxon>Metazoa</taxon>
        <taxon>Chordata</taxon>
        <taxon>Craniata</taxon>
        <taxon>Vertebrata</taxon>
        <taxon>Euteleostomi</taxon>
        <taxon>Actinopterygii</taxon>
        <taxon>Neopterygii</taxon>
        <taxon>Teleostei</taxon>
        <taxon>Neoteleostei</taxon>
        <taxon>Acanthomorphata</taxon>
        <taxon>Eupercaria</taxon>
        <taxon>Perciformes</taxon>
        <taxon>Percoidei</taxon>
        <taxon>Percidae</taxon>
        <taxon>Percinae</taxon>
        <taxon>Perca</taxon>
    </lineage>
</organism>
<protein>
    <submittedName>
        <fullName evidence="2">Uncharacterized protein</fullName>
    </submittedName>
</protein>
<proteinExistence type="predicted"/>
<accession>A0A484D7Z0</accession>
<evidence type="ECO:0000313" key="3">
    <source>
        <dbReference type="Proteomes" id="UP000295070"/>
    </source>
</evidence>
<evidence type="ECO:0000313" key="2">
    <source>
        <dbReference type="EMBL" id="TDH11578.1"/>
    </source>
</evidence>
<gene>
    <name evidence="2" type="ORF">EPR50_G00062360</name>
</gene>